<evidence type="ECO:0000256" key="2">
    <source>
        <dbReference type="ARBA" id="ARBA00009326"/>
    </source>
</evidence>
<evidence type="ECO:0000256" key="1">
    <source>
        <dbReference type="ARBA" id="ARBA00000707"/>
    </source>
</evidence>
<comment type="catalytic activity">
    <reaction evidence="1 7 8">
        <text>Thiol-dependent hydrolysis of ester, thioester, amide, peptide and isopeptide bonds formed by the C-terminal Gly of ubiquitin (a 76-residue protein attached to proteins as an intracellular targeting signal).</text>
        <dbReference type="EC" id="3.4.19.12"/>
    </reaction>
</comment>
<keyword evidence="5 7" id="KW-0378">Hydrolase</keyword>
<comment type="caution">
    <text evidence="11">The sequence shown here is derived from an EMBL/GenBank/DDBJ whole genome shotgun (WGS) entry which is preliminary data.</text>
</comment>
<keyword evidence="4 7" id="KW-0833">Ubl conjugation pathway</keyword>
<name>A0ABR4ND02_9FUNG</name>
<proteinExistence type="inferred from homology"/>
<dbReference type="InterPro" id="IPR038765">
    <property type="entry name" value="Papain-like_cys_pep_sf"/>
</dbReference>
<dbReference type="CDD" id="cd09616">
    <property type="entry name" value="Peptidase_C12_UCH_L1_L3"/>
    <property type="match status" value="1"/>
</dbReference>
<feature type="compositionally biased region" description="Low complexity" evidence="9">
    <location>
        <begin position="205"/>
        <end position="220"/>
    </location>
</feature>
<feature type="active site" description="Proton donor" evidence="7">
    <location>
        <position position="631"/>
    </location>
</feature>
<dbReference type="EMBL" id="JADGIZ020000011">
    <property type="protein sequence ID" value="KAL2917393.1"/>
    <property type="molecule type" value="Genomic_DNA"/>
</dbReference>
<keyword evidence="3 7" id="KW-0645">Protease</keyword>
<feature type="compositionally biased region" description="Basic and acidic residues" evidence="9">
    <location>
        <begin position="341"/>
        <end position="350"/>
    </location>
</feature>
<reference evidence="11 12" key="1">
    <citation type="submission" date="2023-09" db="EMBL/GenBank/DDBJ databases">
        <title>Pangenome analysis of Batrachochytrium dendrobatidis and related Chytrids.</title>
        <authorList>
            <person name="Yacoub M.N."/>
            <person name="Stajich J.E."/>
            <person name="James T.Y."/>
        </authorList>
    </citation>
    <scope>NUCLEOTIDE SEQUENCE [LARGE SCALE GENOMIC DNA]</scope>
    <source>
        <strain evidence="11 12">JEL0888</strain>
    </source>
</reference>
<feature type="compositionally biased region" description="Low complexity" evidence="9">
    <location>
        <begin position="61"/>
        <end position="81"/>
    </location>
</feature>
<dbReference type="GO" id="GO:0004843">
    <property type="term" value="F:cysteine-type deubiquitinase activity"/>
    <property type="evidence" value="ECO:0007669"/>
    <property type="project" value="UniProtKB-EC"/>
</dbReference>
<dbReference type="EC" id="3.4.19.12" evidence="8"/>
<dbReference type="Proteomes" id="UP001527925">
    <property type="component" value="Unassembled WGS sequence"/>
</dbReference>
<dbReference type="Pfam" id="PF00646">
    <property type="entry name" value="F-box"/>
    <property type="match status" value="1"/>
</dbReference>
<feature type="domain" description="UCH catalytic" evidence="10">
    <location>
        <begin position="468"/>
        <end position="690"/>
    </location>
</feature>
<evidence type="ECO:0000256" key="4">
    <source>
        <dbReference type="ARBA" id="ARBA00022786"/>
    </source>
</evidence>
<dbReference type="InterPro" id="IPR001810">
    <property type="entry name" value="F-box_dom"/>
</dbReference>
<protein>
    <recommendedName>
        <fullName evidence="8">Ubiquitin carboxyl-terminal hydrolase</fullName>
        <ecNumber evidence="8">3.4.19.12</ecNumber>
    </recommendedName>
</protein>
<dbReference type="Gene3D" id="3.40.532.10">
    <property type="entry name" value="Peptidase C12, ubiquitin carboxyl-terminal hydrolase"/>
    <property type="match status" value="1"/>
</dbReference>
<dbReference type="SUPFAM" id="SSF54001">
    <property type="entry name" value="Cysteine proteinases"/>
    <property type="match status" value="1"/>
</dbReference>
<comment type="similarity">
    <text evidence="2 7 8">Belongs to the peptidase C12 family.</text>
</comment>
<evidence type="ECO:0000256" key="5">
    <source>
        <dbReference type="ARBA" id="ARBA00022801"/>
    </source>
</evidence>
<dbReference type="Pfam" id="PF01088">
    <property type="entry name" value="Peptidase_C12"/>
    <property type="match status" value="1"/>
</dbReference>
<accession>A0ABR4ND02</accession>
<keyword evidence="12" id="KW-1185">Reference proteome</keyword>
<feature type="compositionally biased region" description="Acidic residues" evidence="9">
    <location>
        <begin position="168"/>
        <end position="177"/>
    </location>
</feature>
<evidence type="ECO:0000256" key="7">
    <source>
        <dbReference type="PROSITE-ProRule" id="PRU01393"/>
    </source>
</evidence>
<evidence type="ECO:0000256" key="9">
    <source>
        <dbReference type="SAM" id="MobiDB-lite"/>
    </source>
</evidence>
<feature type="site" description="Transition state stabilizer" evidence="7">
    <location>
        <position position="552"/>
    </location>
</feature>
<dbReference type="CDD" id="cd09917">
    <property type="entry name" value="F-box_SF"/>
    <property type="match status" value="1"/>
</dbReference>
<keyword evidence="6 7" id="KW-0788">Thiol protease</keyword>
<evidence type="ECO:0000256" key="6">
    <source>
        <dbReference type="ARBA" id="ARBA00022807"/>
    </source>
</evidence>
<organism evidence="11 12">
    <name type="scientific">Polyrhizophydium stewartii</name>
    <dbReference type="NCBI Taxonomy" id="2732419"/>
    <lineage>
        <taxon>Eukaryota</taxon>
        <taxon>Fungi</taxon>
        <taxon>Fungi incertae sedis</taxon>
        <taxon>Chytridiomycota</taxon>
        <taxon>Chytridiomycota incertae sedis</taxon>
        <taxon>Chytridiomycetes</taxon>
        <taxon>Rhizophydiales</taxon>
        <taxon>Rhizophydiales incertae sedis</taxon>
        <taxon>Polyrhizophydium</taxon>
    </lineage>
</organism>
<dbReference type="PROSITE" id="PS52048">
    <property type="entry name" value="UCH_DOMAIN"/>
    <property type="match status" value="1"/>
</dbReference>
<feature type="compositionally biased region" description="Polar residues" evidence="9">
    <location>
        <begin position="391"/>
        <end position="413"/>
    </location>
</feature>
<evidence type="ECO:0000313" key="11">
    <source>
        <dbReference type="EMBL" id="KAL2917393.1"/>
    </source>
</evidence>
<feature type="site" description="Important for enzyme activity" evidence="7">
    <location>
        <position position="646"/>
    </location>
</feature>
<evidence type="ECO:0000259" key="10">
    <source>
        <dbReference type="PROSITE" id="PS52048"/>
    </source>
</evidence>
<evidence type="ECO:0000256" key="8">
    <source>
        <dbReference type="RuleBase" id="RU361215"/>
    </source>
</evidence>
<dbReference type="InterPro" id="IPR001578">
    <property type="entry name" value="Peptidase_C12_UCH"/>
</dbReference>
<dbReference type="PANTHER" id="PTHR10589:SF17">
    <property type="entry name" value="UBIQUITIN CARBOXYL-TERMINAL HYDROLASE"/>
    <property type="match status" value="1"/>
</dbReference>
<feature type="region of interest" description="Disordered" evidence="9">
    <location>
        <begin position="340"/>
        <end position="417"/>
    </location>
</feature>
<sequence>MQNHKARRPRALPPELWIMILERCQLPEMWRARSVSRRIYALSRRVFRLRLMKPWTLAAPQPASGAASASSAAPRALSDSSGGEKAASAVPDSLTILLVAKCFPTSVSYNLCVRRAKTTGRVRLSATDGGMTKPSVGFKGFGAMFLSVFENLRHDPLHVLIADQARDEGDDDEDDEDNEHHNANADAGAQSSGSGGGSGGPIVYSGDSSDSQLSTSQPGSLPTPAAMRERMEQRRADFRAVSEFLKHGWASMGTLIPAGLMPAYDTLFRHVFATFASIFERPSLTADIELQVALLSQTWRVVDVLAPPSGRDLRLCRDTLCCGSQLVASLMCPLWRATHRGSGERAENPREPGVSGTQDDANAATPDLGGPTPEASPLSEDPDAERVSVGTGASDSTAAPSPSVGQPASTGNPTDDPDRVAVVCNVAFGKAGGIVQRSLYRGAYGPLSVIRYIHPLMFDSTLTLVCLSHSDLEEHLSVVDVYLRLLGVRAPLRFCDVYGLDEGLLMMIPRPVKAVVLLFPYTDKYQDFKRDEQARIAADGQTLSPNVFFVRQTIRNACGTIGLMHAFGNNESALDLANGPLKRILDRARERSPEERASVLEADEDLAAIHKQSSLEGQTAAPDAEDESLLHFICFVAVDGHVYELDGNKPFPINHGPSSDDLMLDVVPIIRKFMEREPDSVDFTVVALAAAGDDRE</sequence>
<dbReference type="PANTHER" id="PTHR10589">
    <property type="entry name" value="UBIQUITIN CARBOXYL-TERMINAL HYDROLASE"/>
    <property type="match status" value="1"/>
</dbReference>
<evidence type="ECO:0000256" key="3">
    <source>
        <dbReference type="ARBA" id="ARBA00022670"/>
    </source>
</evidence>
<dbReference type="PRINTS" id="PR00707">
    <property type="entry name" value="UBCTHYDRLASE"/>
</dbReference>
<gene>
    <name evidence="11" type="primary">YUH1</name>
    <name evidence="11" type="ORF">HK105_203057</name>
</gene>
<feature type="active site" description="Nucleophile" evidence="7">
    <location>
        <position position="558"/>
    </location>
</feature>
<evidence type="ECO:0000313" key="12">
    <source>
        <dbReference type="Proteomes" id="UP001527925"/>
    </source>
</evidence>
<dbReference type="InterPro" id="IPR036959">
    <property type="entry name" value="Peptidase_C12_UCH_sf"/>
</dbReference>
<feature type="region of interest" description="Disordered" evidence="9">
    <location>
        <begin position="167"/>
        <end position="231"/>
    </location>
</feature>
<feature type="region of interest" description="Disordered" evidence="9">
    <location>
        <begin position="61"/>
        <end position="84"/>
    </location>
</feature>